<dbReference type="Proteomes" id="UP000054988">
    <property type="component" value="Unassembled WGS sequence"/>
</dbReference>
<proteinExistence type="predicted"/>
<dbReference type="InterPro" id="IPR043519">
    <property type="entry name" value="NT_sf"/>
</dbReference>
<dbReference type="EMBL" id="LATX01002251">
    <property type="protein sequence ID" value="KTB32157.1"/>
    <property type="molecule type" value="Genomic_DNA"/>
</dbReference>
<dbReference type="SUPFAM" id="SSF81301">
    <property type="entry name" value="Nucleotidyltransferase"/>
    <property type="match status" value="1"/>
</dbReference>
<sequence length="223" mass="25644">MPRFQATSEEIRRTTRAVINVLKKLGLECCLMGSVACHAYGMSRLPNDVDMVVLNSPWTQEELKRQVVIADANFYTVASKDPFATYRVLFYRLNTSHYYRRSCKVDLLIPGIMNIPNVPSDRIYVDNALSWPLMPFVPLLMLKLQGWTDHKESPKSHMRAKQYVDITDVLRLLELAGARHADKTLTEEESWLPESFVNAARNRVKEFVKEYPASSQSWEAIGF</sequence>
<name>A0A0W0F736_MONRR</name>
<protein>
    <submittedName>
        <fullName evidence="1">Uncharacterized protein</fullName>
    </submittedName>
</protein>
<gene>
    <name evidence="1" type="ORF">WG66_15270</name>
</gene>
<evidence type="ECO:0000313" key="1">
    <source>
        <dbReference type="EMBL" id="KTB32157.1"/>
    </source>
</evidence>
<dbReference type="eggNOG" id="ENOG502SQ2J">
    <property type="taxonomic scope" value="Eukaryota"/>
</dbReference>
<dbReference type="AlphaFoldDB" id="A0A0W0F736"/>
<evidence type="ECO:0000313" key="2">
    <source>
        <dbReference type="Proteomes" id="UP000054988"/>
    </source>
</evidence>
<dbReference type="Gene3D" id="3.30.460.40">
    <property type="match status" value="1"/>
</dbReference>
<accession>A0A0W0F736</accession>
<organism evidence="1 2">
    <name type="scientific">Moniliophthora roreri</name>
    <name type="common">Frosty pod rot fungus</name>
    <name type="synonym">Monilia roreri</name>
    <dbReference type="NCBI Taxonomy" id="221103"/>
    <lineage>
        <taxon>Eukaryota</taxon>
        <taxon>Fungi</taxon>
        <taxon>Dikarya</taxon>
        <taxon>Basidiomycota</taxon>
        <taxon>Agaricomycotina</taxon>
        <taxon>Agaricomycetes</taxon>
        <taxon>Agaricomycetidae</taxon>
        <taxon>Agaricales</taxon>
        <taxon>Marasmiineae</taxon>
        <taxon>Marasmiaceae</taxon>
        <taxon>Moniliophthora</taxon>
    </lineage>
</organism>
<comment type="caution">
    <text evidence="1">The sequence shown here is derived from an EMBL/GenBank/DDBJ whole genome shotgun (WGS) entry which is preliminary data.</text>
</comment>
<reference evidence="1 2" key="1">
    <citation type="submission" date="2015-12" db="EMBL/GenBank/DDBJ databases">
        <title>Draft genome sequence of Moniliophthora roreri, the causal agent of frosty pod rot of cacao.</title>
        <authorList>
            <person name="Aime M.C."/>
            <person name="Diaz-Valderrama J.R."/>
            <person name="Kijpornyongpan T."/>
            <person name="Phillips-Mora W."/>
        </authorList>
    </citation>
    <scope>NUCLEOTIDE SEQUENCE [LARGE SCALE GENOMIC DNA]</scope>
    <source>
        <strain evidence="1 2">MCA 2952</strain>
    </source>
</reference>